<evidence type="ECO:0000313" key="2">
    <source>
        <dbReference type="Ensembl" id="ENSMFAP00000047467.1"/>
    </source>
</evidence>
<keyword evidence="1" id="KW-0472">Membrane</keyword>
<dbReference type="Ensembl" id="ENSMFAT00000085475.1">
    <property type="protein sequence ID" value="ENSMFAP00000047467.1"/>
    <property type="gene ID" value="ENSMFAG00000060107.1"/>
</dbReference>
<name>A0A7N9C865_MACFA</name>
<dbReference type="Proteomes" id="UP000233100">
    <property type="component" value="Chromosome 7"/>
</dbReference>
<reference evidence="2 3" key="1">
    <citation type="submission" date="2013-03" db="EMBL/GenBank/DDBJ databases">
        <authorList>
            <person name="Warren W."/>
            <person name="Wilson R.K."/>
        </authorList>
    </citation>
    <scope>NUCLEOTIDE SEQUENCE</scope>
</reference>
<keyword evidence="3" id="KW-1185">Reference proteome</keyword>
<evidence type="ECO:0000256" key="1">
    <source>
        <dbReference type="SAM" id="Phobius"/>
    </source>
</evidence>
<dbReference type="AlphaFoldDB" id="A0A7N9C865"/>
<organism evidence="2 3">
    <name type="scientific">Macaca fascicularis</name>
    <name type="common">Crab-eating macaque</name>
    <name type="synonym">Cynomolgus monkey</name>
    <dbReference type="NCBI Taxonomy" id="9541"/>
    <lineage>
        <taxon>Eukaryota</taxon>
        <taxon>Metazoa</taxon>
        <taxon>Chordata</taxon>
        <taxon>Craniata</taxon>
        <taxon>Vertebrata</taxon>
        <taxon>Euteleostomi</taxon>
        <taxon>Mammalia</taxon>
        <taxon>Eutheria</taxon>
        <taxon>Euarchontoglires</taxon>
        <taxon>Primates</taxon>
        <taxon>Haplorrhini</taxon>
        <taxon>Catarrhini</taxon>
        <taxon>Cercopithecidae</taxon>
        <taxon>Cercopithecinae</taxon>
        <taxon>Macaca</taxon>
    </lineage>
</organism>
<keyword evidence="1" id="KW-1133">Transmembrane helix</keyword>
<dbReference type="GeneTree" id="ENSGT00910000147418"/>
<keyword evidence="1" id="KW-0812">Transmembrane</keyword>
<reference evidence="2" key="2">
    <citation type="submission" date="2025-05" db="UniProtKB">
        <authorList>
            <consortium name="Ensembl"/>
        </authorList>
    </citation>
    <scope>IDENTIFICATION</scope>
</reference>
<proteinExistence type="predicted"/>
<dbReference type="Ensembl" id="ENSMFAT00000097120.1">
    <property type="protein sequence ID" value="ENSMFAP00000055561.1"/>
    <property type="gene ID" value="ENSMFAG00000060107.1"/>
</dbReference>
<evidence type="ECO:0000313" key="3">
    <source>
        <dbReference type="Proteomes" id="UP000233100"/>
    </source>
</evidence>
<feature type="transmembrane region" description="Helical" evidence="1">
    <location>
        <begin position="61"/>
        <end position="81"/>
    </location>
</feature>
<accession>A0A7N9C865</accession>
<sequence>MALLCSSVGRNKPTAPEKVTILRTWALQKDLESPLFGQQVRPPQPALPGRVLALLSTEMVLVFHLTHFLMESLFLFSILFVRVSWSLFTNSCQLECSFPKIW</sequence>
<protein>
    <submittedName>
        <fullName evidence="2">Uncharacterized protein</fullName>
    </submittedName>
</protein>